<dbReference type="Proteomes" id="UP001159427">
    <property type="component" value="Unassembled WGS sequence"/>
</dbReference>
<dbReference type="Pfam" id="PF00001">
    <property type="entry name" value="7tm_1"/>
    <property type="match status" value="2"/>
</dbReference>
<dbReference type="CDD" id="cd00637">
    <property type="entry name" value="7tm_classA_rhodopsin-like"/>
    <property type="match status" value="2"/>
</dbReference>
<feature type="transmembrane region" description="Helical" evidence="9">
    <location>
        <begin position="342"/>
        <end position="365"/>
    </location>
</feature>
<comment type="caution">
    <text evidence="11">The sequence shown here is derived from an EMBL/GenBank/DDBJ whole genome shotgun (WGS) entry which is preliminary data.</text>
</comment>
<keyword evidence="2" id="KW-1003">Cell membrane</keyword>
<proteinExistence type="predicted"/>
<feature type="transmembrane region" description="Helical" evidence="9">
    <location>
        <begin position="15"/>
        <end position="38"/>
    </location>
</feature>
<name>A0ABN8RB05_9CNID</name>
<dbReference type="SUPFAM" id="SSF81321">
    <property type="entry name" value="Family A G protein-coupled receptor-like"/>
    <property type="match status" value="2"/>
</dbReference>
<keyword evidence="7" id="KW-0675">Receptor</keyword>
<protein>
    <recommendedName>
        <fullName evidence="10">G-protein coupled receptors family 1 profile domain-containing protein</fullName>
    </recommendedName>
</protein>
<comment type="subcellular location">
    <subcellularLocation>
        <location evidence="1">Cell membrane</location>
        <topology evidence="1">Multi-pass membrane protein</topology>
    </subcellularLocation>
</comment>
<sequence length="585" mass="67786">MAVKKRPNLQSNTNILLACLAVTDLLTGLIVQPSFVTWKAFYLLKNVNITAVKEVHNLFLRVLTISSSLHLMLITCERLIAIKYTNHYLYIVRKRNFKVSVLATWFFSFMAGVLRYVENDISKYTTKILHFFTMYFSAIFILIAYIILYRETLRHRKRIIKQQLPQAEIERFVKENKALKTTVLVVGAIVLCFLPMTLYQLLTTVFRKPNQVLLFSSDEQKPILTIVVRTLGMLNSLANPVIYCIRQKEMRKFVFRSPFHADFTHEMTWLPNFSFTNKTNEILQNATMVNETGGRVQPLDFSFTIGTILAINSIACPFTVLLNVLVIMAVKKRPGLQNNTNILLSCLAVTDLLTGLLAQPSFLIWKTFYVLKNARDITAVDVVKEIHNSFLRVLTISSSLHLILLTCERLITIKCTNHYSYIVRKRNFKVLVLAIWSFSFMAGALRYVKKAILKDIMKLLHFFTMYFSVIFIVIAYIILYRETLRHRKRIIKEQLPQAEIERFVKENKALKTTVLVVGTIILCFLPMSIYQLFTTVFRKRNQVPLFSSDKQMEILVIVVRTLSMLNFCKSADLLYAPERNEKVCI</sequence>
<dbReference type="PANTHER" id="PTHR24249">
    <property type="entry name" value="HISTAMINE RECEPTOR-RELATED G-PROTEIN COUPLED RECEPTOR"/>
    <property type="match status" value="1"/>
</dbReference>
<dbReference type="PROSITE" id="PS50262">
    <property type="entry name" value="G_PROTEIN_RECEP_F1_2"/>
    <property type="match status" value="2"/>
</dbReference>
<evidence type="ECO:0000256" key="9">
    <source>
        <dbReference type="SAM" id="Phobius"/>
    </source>
</evidence>
<feature type="domain" description="G-protein coupled receptors family 1 profile" evidence="10">
    <location>
        <begin position="322"/>
        <end position="574"/>
    </location>
</feature>
<feature type="transmembrane region" description="Helical" evidence="9">
    <location>
        <begin position="222"/>
        <end position="245"/>
    </location>
</feature>
<dbReference type="InterPro" id="IPR050569">
    <property type="entry name" value="TAAR"/>
</dbReference>
<feature type="transmembrane region" description="Helical" evidence="9">
    <location>
        <begin position="305"/>
        <end position="330"/>
    </location>
</feature>
<evidence type="ECO:0000256" key="6">
    <source>
        <dbReference type="ARBA" id="ARBA00023136"/>
    </source>
</evidence>
<evidence type="ECO:0000256" key="3">
    <source>
        <dbReference type="ARBA" id="ARBA00022692"/>
    </source>
</evidence>
<evidence type="ECO:0000256" key="2">
    <source>
        <dbReference type="ARBA" id="ARBA00022475"/>
    </source>
</evidence>
<keyword evidence="3 9" id="KW-0812">Transmembrane</keyword>
<organism evidence="11 12">
    <name type="scientific">Porites evermanni</name>
    <dbReference type="NCBI Taxonomy" id="104178"/>
    <lineage>
        <taxon>Eukaryota</taxon>
        <taxon>Metazoa</taxon>
        <taxon>Cnidaria</taxon>
        <taxon>Anthozoa</taxon>
        <taxon>Hexacorallia</taxon>
        <taxon>Scleractinia</taxon>
        <taxon>Fungiina</taxon>
        <taxon>Poritidae</taxon>
        <taxon>Porites</taxon>
    </lineage>
</organism>
<keyword evidence="8" id="KW-0807">Transducer</keyword>
<feature type="transmembrane region" description="Helical" evidence="9">
    <location>
        <begin position="58"/>
        <end position="76"/>
    </location>
</feature>
<reference evidence="11 12" key="1">
    <citation type="submission" date="2022-05" db="EMBL/GenBank/DDBJ databases">
        <authorList>
            <consortium name="Genoscope - CEA"/>
            <person name="William W."/>
        </authorList>
    </citation>
    <scope>NUCLEOTIDE SEQUENCE [LARGE SCALE GENOMIC DNA]</scope>
</reference>
<evidence type="ECO:0000256" key="8">
    <source>
        <dbReference type="ARBA" id="ARBA00023224"/>
    </source>
</evidence>
<feature type="transmembrane region" description="Helical" evidence="9">
    <location>
        <begin position="181"/>
        <end position="202"/>
    </location>
</feature>
<dbReference type="InterPro" id="IPR017452">
    <property type="entry name" value="GPCR_Rhodpsn_7TM"/>
</dbReference>
<feature type="transmembrane region" description="Helical" evidence="9">
    <location>
        <begin position="430"/>
        <end position="448"/>
    </location>
</feature>
<evidence type="ECO:0000256" key="1">
    <source>
        <dbReference type="ARBA" id="ARBA00004651"/>
    </source>
</evidence>
<feature type="transmembrane region" description="Helical" evidence="9">
    <location>
        <begin position="512"/>
        <end position="533"/>
    </location>
</feature>
<dbReference type="PROSITE" id="PS51257">
    <property type="entry name" value="PROKAR_LIPOPROTEIN"/>
    <property type="match status" value="1"/>
</dbReference>
<evidence type="ECO:0000256" key="5">
    <source>
        <dbReference type="ARBA" id="ARBA00023040"/>
    </source>
</evidence>
<dbReference type="PRINTS" id="PR00237">
    <property type="entry name" value="GPCRRHODOPSN"/>
</dbReference>
<accession>A0ABN8RB05</accession>
<dbReference type="EMBL" id="CALNXI010001688">
    <property type="protein sequence ID" value="CAH3175003.1"/>
    <property type="molecule type" value="Genomic_DNA"/>
</dbReference>
<evidence type="ECO:0000313" key="12">
    <source>
        <dbReference type="Proteomes" id="UP001159427"/>
    </source>
</evidence>
<keyword evidence="6 9" id="KW-0472">Membrane</keyword>
<evidence type="ECO:0000313" key="11">
    <source>
        <dbReference type="EMBL" id="CAH3175003.1"/>
    </source>
</evidence>
<feature type="transmembrane region" description="Helical" evidence="9">
    <location>
        <begin position="128"/>
        <end position="148"/>
    </location>
</feature>
<keyword evidence="12" id="KW-1185">Reference proteome</keyword>
<feature type="transmembrane region" description="Helical" evidence="9">
    <location>
        <begin position="460"/>
        <end position="479"/>
    </location>
</feature>
<evidence type="ECO:0000259" key="10">
    <source>
        <dbReference type="PROSITE" id="PS50262"/>
    </source>
</evidence>
<keyword evidence="5" id="KW-0297">G-protein coupled receptor</keyword>
<evidence type="ECO:0000256" key="7">
    <source>
        <dbReference type="ARBA" id="ARBA00023170"/>
    </source>
</evidence>
<keyword evidence="4 9" id="KW-1133">Transmembrane helix</keyword>
<evidence type="ECO:0000256" key="4">
    <source>
        <dbReference type="ARBA" id="ARBA00022989"/>
    </source>
</evidence>
<dbReference type="Gene3D" id="1.20.1070.10">
    <property type="entry name" value="Rhodopsin 7-helix transmembrane proteins"/>
    <property type="match status" value="2"/>
</dbReference>
<dbReference type="InterPro" id="IPR000276">
    <property type="entry name" value="GPCR_Rhodpsn"/>
</dbReference>
<feature type="transmembrane region" description="Helical" evidence="9">
    <location>
        <begin position="97"/>
        <end position="116"/>
    </location>
</feature>
<gene>
    <name evidence="11" type="ORF">PEVE_00009846</name>
</gene>
<feature type="domain" description="G-protein coupled receptors family 1 profile" evidence="10">
    <location>
        <begin position="1"/>
        <end position="243"/>
    </location>
</feature>